<dbReference type="InterPro" id="IPR011990">
    <property type="entry name" value="TPR-like_helical_dom_sf"/>
</dbReference>
<dbReference type="Pfam" id="PF14322">
    <property type="entry name" value="SusD-like_3"/>
    <property type="match status" value="1"/>
</dbReference>
<keyword evidence="3" id="KW-0732">Signal</keyword>
<dbReference type="EMBL" id="CP015199">
    <property type="protein sequence ID" value="ANF52966.1"/>
    <property type="molecule type" value="Genomic_DNA"/>
</dbReference>
<dbReference type="AlphaFoldDB" id="A0A172Y1H8"/>
<comment type="similarity">
    <text evidence="2">Belongs to the SusD family.</text>
</comment>
<evidence type="ECO:0000313" key="8">
    <source>
        <dbReference type="EMBL" id="ANF52966.1"/>
    </source>
</evidence>
<evidence type="ECO:0000256" key="4">
    <source>
        <dbReference type="ARBA" id="ARBA00023136"/>
    </source>
</evidence>
<sequence>MKTLKILFIIIILSFLKIAISCEKLVEVEIPNNQITTAQVFEDVQTANAALAGLYAGIRDNSPVAGNQAGELFGSYTDDLDSYATTSVNGVFDIYRNQQIAANPTIYSYWSSAYQNIYTANAIVEGVENSSSISENEKGRIKGEALLVRSISYLYLQQIFGDIPYPVTTNYQVNLSLAKTPSLEVLTRLENDLSQAANLLTDEYRHTERIYPNKKTAQLMLAKIYMVQHRWSNAELLLKNIVQSPLYQFENNTAKVFLKSGTHILWQLRPKNQGDGTKEASTYYFNNSAPHSYALSQDLVGTFSNGDLRKQNWMAVVTFNGNTWYRADKYKNRTNNTTEYSVVFRLEEVYLLLAEALVQQNKLPEALPYVNATRQRAGLSALTGATTQSALLSEIVLENRKEFFTEMGHRFLDLKRLDRLGTLVTVKPNWKSYHNLWPLPQQELLLNSNLNPQNTGY</sequence>
<feature type="domain" description="SusD-like N-terminal" evidence="7">
    <location>
        <begin position="49"/>
        <end position="226"/>
    </location>
</feature>
<dbReference type="Gene3D" id="1.25.40.390">
    <property type="match status" value="1"/>
</dbReference>
<dbReference type="GO" id="GO:0009279">
    <property type="term" value="C:cell outer membrane"/>
    <property type="evidence" value="ECO:0007669"/>
    <property type="project" value="UniProtKB-SubCell"/>
</dbReference>
<evidence type="ECO:0000256" key="1">
    <source>
        <dbReference type="ARBA" id="ARBA00004442"/>
    </source>
</evidence>
<dbReference type="InterPro" id="IPR033985">
    <property type="entry name" value="SusD-like_N"/>
</dbReference>
<feature type="domain" description="RagB/SusD" evidence="6">
    <location>
        <begin position="322"/>
        <end position="457"/>
    </location>
</feature>
<dbReference type="Proteomes" id="UP000077824">
    <property type="component" value="Chromosome"/>
</dbReference>
<evidence type="ECO:0000259" key="7">
    <source>
        <dbReference type="Pfam" id="PF14322"/>
    </source>
</evidence>
<comment type="subcellular location">
    <subcellularLocation>
        <location evidence="1">Cell outer membrane</location>
    </subcellularLocation>
</comment>
<dbReference type="KEGG" id="chh:A0O34_21640"/>
<name>A0A172Y1H8_9FLAO</name>
<protein>
    <submittedName>
        <fullName evidence="8">Glycan metabolism protein RagB</fullName>
    </submittedName>
</protein>
<dbReference type="OrthoDB" id="621570at2"/>
<dbReference type="Pfam" id="PF07980">
    <property type="entry name" value="SusD_RagB"/>
    <property type="match status" value="1"/>
</dbReference>
<keyword evidence="4" id="KW-0472">Membrane</keyword>
<accession>A0A172Y1H8</accession>
<evidence type="ECO:0000256" key="3">
    <source>
        <dbReference type="ARBA" id="ARBA00022729"/>
    </source>
</evidence>
<dbReference type="STRING" id="1685010.A0O34_21640"/>
<evidence type="ECO:0000313" key="9">
    <source>
        <dbReference type="Proteomes" id="UP000077824"/>
    </source>
</evidence>
<organism evidence="8 9">
    <name type="scientific">Chryseobacterium glaciei</name>
    <dbReference type="NCBI Taxonomy" id="1685010"/>
    <lineage>
        <taxon>Bacteria</taxon>
        <taxon>Pseudomonadati</taxon>
        <taxon>Bacteroidota</taxon>
        <taxon>Flavobacteriia</taxon>
        <taxon>Flavobacteriales</taxon>
        <taxon>Weeksellaceae</taxon>
        <taxon>Chryseobacterium group</taxon>
        <taxon>Chryseobacterium</taxon>
    </lineage>
</organism>
<proteinExistence type="inferred from homology"/>
<dbReference type="SUPFAM" id="SSF48452">
    <property type="entry name" value="TPR-like"/>
    <property type="match status" value="1"/>
</dbReference>
<evidence type="ECO:0000256" key="2">
    <source>
        <dbReference type="ARBA" id="ARBA00006275"/>
    </source>
</evidence>
<dbReference type="InterPro" id="IPR012944">
    <property type="entry name" value="SusD_RagB_dom"/>
</dbReference>
<keyword evidence="5" id="KW-0998">Cell outer membrane</keyword>
<dbReference type="CDD" id="cd08977">
    <property type="entry name" value="SusD"/>
    <property type="match status" value="1"/>
</dbReference>
<keyword evidence="9" id="KW-1185">Reference proteome</keyword>
<evidence type="ECO:0000259" key="6">
    <source>
        <dbReference type="Pfam" id="PF07980"/>
    </source>
</evidence>
<reference evidence="8 9" key="1">
    <citation type="submission" date="2016-04" db="EMBL/GenBank/DDBJ databases">
        <title>Complete Genome Sequence of Chryseobacterium sp. IHBB 10212.</title>
        <authorList>
            <person name="Pal M."/>
            <person name="Swarnkar M.K."/>
            <person name="Kaushal K."/>
            <person name="Chhibber S."/>
            <person name="Singh A.K."/>
            <person name="Gulati A."/>
        </authorList>
    </citation>
    <scope>NUCLEOTIDE SEQUENCE [LARGE SCALE GENOMIC DNA]</scope>
    <source>
        <strain evidence="8 9">IHBB 10212</strain>
    </source>
</reference>
<dbReference type="RefSeq" id="WP_066759283.1">
    <property type="nucleotide sequence ID" value="NZ_CP015199.1"/>
</dbReference>
<gene>
    <name evidence="8" type="ORF">A0O34_21640</name>
</gene>
<evidence type="ECO:0000256" key="5">
    <source>
        <dbReference type="ARBA" id="ARBA00023237"/>
    </source>
</evidence>